<dbReference type="Proteomes" id="UP000179807">
    <property type="component" value="Unassembled WGS sequence"/>
</dbReference>
<evidence type="ECO:0000313" key="3">
    <source>
        <dbReference type="EMBL" id="OHS99122.1"/>
    </source>
</evidence>
<dbReference type="RefSeq" id="XP_068352259.1">
    <property type="nucleotide sequence ID" value="XM_068509709.1"/>
</dbReference>
<protein>
    <submittedName>
        <fullName evidence="3">Uncharacterized protein</fullName>
    </submittedName>
</protein>
<dbReference type="InterPro" id="IPR000009">
    <property type="entry name" value="PP2A_PR55"/>
</dbReference>
<dbReference type="GeneID" id="94844413"/>
<accession>A0A1J4JIZ4</accession>
<evidence type="ECO:0000256" key="1">
    <source>
        <dbReference type="ARBA" id="ARBA00022574"/>
    </source>
</evidence>
<keyword evidence="4" id="KW-1185">Reference proteome</keyword>
<dbReference type="GO" id="GO:0000159">
    <property type="term" value="C:protein phosphatase type 2A complex"/>
    <property type="evidence" value="ECO:0007669"/>
    <property type="project" value="InterPro"/>
</dbReference>
<dbReference type="SUPFAM" id="SSF50978">
    <property type="entry name" value="WD40 repeat-like"/>
    <property type="match status" value="1"/>
</dbReference>
<organism evidence="3 4">
    <name type="scientific">Tritrichomonas foetus</name>
    <dbReference type="NCBI Taxonomy" id="1144522"/>
    <lineage>
        <taxon>Eukaryota</taxon>
        <taxon>Metamonada</taxon>
        <taxon>Parabasalia</taxon>
        <taxon>Tritrichomonadida</taxon>
        <taxon>Tritrichomonadidae</taxon>
        <taxon>Tritrichomonas</taxon>
    </lineage>
</organism>
<dbReference type="OrthoDB" id="60955at2759"/>
<dbReference type="AlphaFoldDB" id="A0A1J4JIZ4"/>
<proteinExistence type="predicted"/>
<dbReference type="InterPro" id="IPR015943">
    <property type="entry name" value="WD40/YVTN_repeat-like_dom_sf"/>
</dbReference>
<keyword evidence="2" id="KW-0677">Repeat</keyword>
<name>A0A1J4JIZ4_9EUKA</name>
<dbReference type="GO" id="GO:0019888">
    <property type="term" value="F:protein phosphatase regulator activity"/>
    <property type="evidence" value="ECO:0007669"/>
    <property type="project" value="InterPro"/>
</dbReference>
<gene>
    <name evidence="3" type="ORF">TRFO_34524</name>
</gene>
<evidence type="ECO:0000256" key="2">
    <source>
        <dbReference type="ARBA" id="ARBA00022737"/>
    </source>
</evidence>
<comment type="caution">
    <text evidence="3">The sequence shown here is derived from an EMBL/GenBank/DDBJ whole genome shotgun (WGS) entry which is preliminary data.</text>
</comment>
<dbReference type="VEuPathDB" id="TrichDB:TRFO_34524"/>
<keyword evidence="1" id="KW-0853">WD repeat</keyword>
<reference evidence="3" key="1">
    <citation type="submission" date="2016-10" db="EMBL/GenBank/DDBJ databases">
        <authorList>
            <person name="Benchimol M."/>
            <person name="Almeida L.G."/>
            <person name="Vasconcelos A.T."/>
            <person name="Perreira-Neves A."/>
            <person name="Rosa I.A."/>
            <person name="Tasca T."/>
            <person name="Bogo M.R."/>
            <person name="de Souza W."/>
        </authorList>
    </citation>
    <scope>NUCLEOTIDE SEQUENCE [LARGE SCALE GENOMIC DNA]</scope>
    <source>
        <strain evidence="3">K</strain>
    </source>
</reference>
<dbReference type="EMBL" id="MLAK01001023">
    <property type="protein sequence ID" value="OHS99122.1"/>
    <property type="molecule type" value="Genomic_DNA"/>
</dbReference>
<dbReference type="Gene3D" id="2.130.10.10">
    <property type="entry name" value="YVTN repeat-like/Quinoprotein amine dehydrogenase"/>
    <property type="match status" value="1"/>
</dbReference>
<dbReference type="PANTHER" id="PTHR11871">
    <property type="entry name" value="PROTEIN PHOSPHATASE PP2A REGULATORY SUBUNIT B"/>
    <property type="match status" value="1"/>
</dbReference>
<evidence type="ECO:0000313" key="4">
    <source>
        <dbReference type="Proteomes" id="UP000179807"/>
    </source>
</evidence>
<dbReference type="InterPro" id="IPR036322">
    <property type="entry name" value="WD40_repeat_dom_sf"/>
</dbReference>
<sequence>MKKWERKFCFFQNDDTPTNQITSISVAKSGDQICAGTMSGQIYLFERRVDGSWDKTLTWIANKEIVDVRQQKAISGKVIDTDIFTIQRKCPLLISAGLREIRLWFISDRYEPVAPAGFVPKGIQFPPISSRERFVTANEISLIQSDSSFGSVRACQDGLSFAYTENTNVVIRRADHIEPYLIVFKNDSTLTRVDFHPTQFDILLTGDELGFCNFIDLRVQPTQSSATLRANSSKVLMDRHAYCADCRFSPDGSKFFTRHFGDILIWDQRNLADPLTHVKIPPDSGDIGKIISQDGKDFFRSTWIDNTAVATGWFGGEMYAISIKGKISKLFATKNSQKSGKKFFSSEKKKQWAKDHCVSSVDIAPGGTRAAASNGGDLFIYDLL</sequence>